<dbReference type="InterPro" id="IPR003594">
    <property type="entry name" value="HATPase_dom"/>
</dbReference>
<evidence type="ECO:0000256" key="2">
    <source>
        <dbReference type="ARBA" id="ARBA00022475"/>
    </source>
</evidence>
<dbReference type="GO" id="GO:0005886">
    <property type="term" value="C:plasma membrane"/>
    <property type="evidence" value="ECO:0007669"/>
    <property type="project" value="UniProtKB-SubCell"/>
</dbReference>
<name>A0A4U0FEX8_9BACL</name>
<evidence type="ECO:0000256" key="5">
    <source>
        <dbReference type="ARBA" id="ARBA00023136"/>
    </source>
</evidence>
<dbReference type="Gene3D" id="3.30.565.10">
    <property type="entry name" value="Histidine kinase-like ATPase, C-terminal domain"/>
    <property type="match status" value="1"/>
</dbReference>
<keyword evidence="3 6" id="KW-0812">Transmembrane</keyword>
<keyword evidence="4 6" id="KW-1133">Transmembrane helix</keyword>
<keyword evidence="11" id="KW-1185">Reference proteome</keyword>
<dbReference type="OrthoDB" id="1729609at2"/>
<dbReference type="RefSeq" id="WP_136776865.1">
    <property type="nucleotide sequence ID" value="NZ_SUPK01000002.1"/>
</dbReference>
<keyword evidence="5 6" id="KW-0472">Membrane</keyword>
<keyword evidence="10" id="KW-0418">Kinase</keyword>
<dbReference type="PANTHER" id="PTHR34220">
    <property type="entry name" value="SENSOR HISTIDINE KINASE YPDA"/>
    <property type="match status" value="1"/>
</dbReference>
<comment type="subcellular location">
    <subcellularLocation>
        <location evidence="1">Cell membrane</location>
        <topology evidence="1">Multi-pass membrane protein</topology>
    </subcellularLocation>
</comment>
<sequence length="593" mass="67862">MTQMKRRLLLRNFLTFLLPTLIPVLLLGTLSSVIIQQYVKSNIQTESSNILNQTKSNVELILNELDSLNVYFMTNAVEFVRLKALLQKPKFELDDYAALATIKNYIDAPAMARPFIDSIYIYLDNDKKQFITSSSGGFERVDSYYDDGWYQSYLDHNEPNLIWTEMRSVKKSTFSVTDTQLITIYRKLSLSSQEDGVIVLNIDPKYIENLFHPLSTLQNQQIFIISRDGQILANSGNSSFPQAADAAALASVPYGSIYRSDSGMEPLYVFKAHSDKYGWTFYSTVPRRTLYSAPNTLTNITLGVILISLLIGTTITFMLNRKNRNDLRHIVNILQLAQQGKPLPEPPEQVKDVYSYITHGILTKFIEQHYLTAMLSERKQRARVMELQALQAQLNPHFLFNTLETLSWKVVSLTGKPNEANRMIDNLAKILRYALDGNPKNAILQKEIKFTQSYIDIQKVQYKDKFDVQWAYSPDVLKYNVPKLLLQPLIENSLYHGIKEKEGPCKIKVKIRKSGDELIVTVLDNGIGMSREKLREVETQLRQQAQDNDALQASHIGLSNTHKRLVITYGENYGLIIRSKTHWGTVVRCRIPI</sequence>
<dbReference type="SUPFAM" id="SSF55874">
    <property type="entry name" value="ATPase domain of HSP90 chaperone/DNA topoisomerase II/histidine kinase"/>
    <property type="match status" value="1"/>
</dbReference>
<comment type="caution">
    <text evidence="10">The sequence shown here is derived from an EMBL/GenBank/DDBJ whole genome shotgun (WGS) entry which is preliminary data.</text>
</comment>
<protein>
    <submittedName>
        <fullName evidence="10">Sensor histidine kinase</fullName>
    </submittedName>
</protein>
<proteinExistence type="predicted"/>
<reference evidence="10 11" key="1">
    <citation type="submission" date="2019-04" db="EMBL/GenBank/DDBJ databases">
        <title>Cohnella sp. nov., isolated from soil.</title>
        <authorList>
            <person name="Kim W."/>
        </authorList>
    </citation>
    <scope>NUCLEOTIDE SEQUENCE [LARGE SCALE GENOMIC DNA]</scope>
    <source>
        <strain evidence="10 11">CAU 1483</strain>
    </source>
</reference>
<dbReference type="InterPro" id="IPR050640">
    <property type="entry name" value="Bact_2-comp_sensor_kinase"/>
</dbReference>
<dbReference type="GO" id="GO:0000155">
    <property type="term" value="F:phosphorelay sensor kinase activity"/>
    <property type="evidence" value="ECO:0007669"/>
    <property type="project" value="InterPro"/>
</dbReference>
<accession>A0A4U0FEX8</accession>
<dbReference type="InterPro" id="IPR010559">
    <property type="entry name" value="Sig_transdc_His_kin_internal"/>
</dbReference>
<evidence type="ECO:0000259" key="9">
    <source>
        <dbReference type="Pfam" id="PF06580"/>
    </source>
</evidence>
<dbReference type="EMBL" id="SUPK01000002">
    <property type="protein sequence ID" value="TJY43503.1"/>
    <property type="molecule type" value="Genomic_DNA"/>
</dbReference>
<evidence type="ECO:0000313" key="10">
    <source>
        <dbReference type="EMBL" id="TJY43503.1"/>
    </source>
</evidence>
<dbReference type="Pfam" id="PF02743">
    <property type="entry name" value="dCache_1"/>
    <property type="match status" value="1"/>
</dbReference>
<evidence type="ECO:0000259" key="7">
    <source>
        <dbReference type="Pfam" id="PF02518"/>
    </source>
</evidence>
<organism evidence="10 11">
    <name type="scientific">Cohnella pontilimi</name>
    <dbReference type="NCBI Taxonomy" id="2564100"/>
    <lineage>
        <taxon>Bacteria</taxon>
        <taxon>Bacillati</taxon>
        <taxon>Bacillota</taxon>
        <taxon>Bacilli</taxon>
        <taxon>Bacillales</taxon>
        <taxon>Paenibacillaceae</taxon>
        <taxon>Cohnella</taxon>
    </lineage>
</organism>
<feature type="domain" description="Histidine kinase/HSP90-like ATPase" evidence="7">
    <location>
        <begin position="486"/>
        <end position="592"/>
    </location>
</feature>
<feature type="transmembrane region" description="Helical" evidence="6">
    <location>
        <begin position="300"/>
        <end position="319"/>
    </location>
</feature>
<dbReference type="PANTHER" id="PTHR34220:SF7">
    <property type="entry name" value="SENSOR HISTIDINE KINASE YPDA"/>
    <property type="match status" value="1"/>
</dbReference>
<dbReference type="Pfam" id="PF02518">
    <property type="entry name" value="HATPase_c"/>
    <property type="match status" value="1"/>
</dbReference>
<dbReference type="Pfam" id="PF06580">
    <property type="entry name" value="His_kinase"/>
    <property type="match status" value="1"/>
</dbReference>
<feature type="domain" description="Signal transduction histidine kinase internal region" evidence="9">
    <location>
        <begin position="385"/>
        <end position="466"/>
    </location>
</feature>
<evidence type="ECO:0000256" key="4">
    <source>
        <dbReference type="ARBA" id="ARBA00022989"/>
    </source>
</evidence>
<dbReference type="CDD" id="cd18774">
    <property type="entry name" value="PDC2_HK_sensor"/>
    <property type="match status" value="1"/>
</dbReference>
<feature type="domain" description="Cache" evidence="8">
    <location>
        <begin position="40"/>
        <end position="243"/>
    </location>
</feature>
<evidence type="ECO:0000256" key="1">
    <source>
        <dbReference type="ARBA" id="ARBA00004651"/>
    </source>
</evidence>
<keyword evidence="2" id="KW-1003">Cell membrane</keyword>
<gene>
    <name evidence="10" type="ORF">E5161_06390</name>
</gene>
<dbReference type="InterPro" id="IPR033479">
    <property type="entry name" value="dCache_1"/>
</dbReference>
<evidence type="ECO:0000313" key="11">
    <source>
        <dbReference type="Proteomes" id="UP000309673"/>
    </source>
</evidence>
<keyword evidence="10" id="KW-0808">Transferase</keyword>
<dbReference type="AlphaFoldDB" id="A0A4U0FEX8"/>
<evidence type="ECO:0000259" key="8">
    <source>
        <dbReference type="Pfam" id="PF02743"/>
    </source>
</evidence>
<dbReference type="Proteomes" id="UP000309673">
    <property type="component" value="Unassembled WGS sequence"/>
</dbReference>
<evidence type="ECO:0000256" key="3">
    <source>
        <dbReference type="ARBA" id="ARBA00022692"/>
    </source>
</evidence>
<dbReference type="InterPro" id="IPR036890">
    <property type="entry name" value="HATPase_C_sf"/>
</dbReference>
<evidence type="ECO:0000256" key="6">
    <source>
        <dbReference type="SAM" id="Phobius"/>
    </source>
</evidence>